<dbReference type="SUPFAM" id="SSF48403">
    <property type="entry name" value="Ankyrin repeat"/>
    <property type="match status" value="2"/>
</dbReference>
<dbReference type="EMBL" id="CAJNOR010003602">
    <property type="protein sequence ID" value="CAF1429660.1"/>
    <property type="molecule type" value="Genomic_DNA"/>
</dbReference>
<sequence length="473" mass="52285">MCSASIDTSIEKSSEHLNSTEHSQQELPAKFRHLFRRLPKDRLLKFTKQLPHFKPPLNKTTESTETTTTIAAGNDEATHNICLVSDSPHYVVRIAGTGNVQEFEKYISEDPSKLTVFNPTGICAAHNAAARNKVAILTLVTQYHGDLNIEDKNGWTPLHHAVRNNALAAIEFLLEHLADDSKLNKQQEGAIHIGVIHNQLNALKLLISKRPHLVDLPGERKKTPLHYAALIDNVDAAKILTNNHANIYIKSEVGSYPVHVAALNSSNRVFNHLFETAKSMENGTAELLNICDAENHRPLHSSVIGGNIEAVEICLNNGGSIDDQQDDLSTPVHLAASQGSIELTKLMFTCQPPLVPKVIRMTDVQGMTPLHKAAMGDHADVIEYLLESGSDIDARDVSKRTPLILAALNSSVHAVCFLLSKNASLSYRDDNDRNLLHVTIMQNLPIDTIGSALFKRDNFRILFDQRDTDGFYP</sequence>
<feature type="region of interest" description="Disordered" evidence="4">
    <location>
        <begin position="1"/>
        <end position="25"/>
    </location>
</feature>
<protein>
    <submittedName>
        <fullName evidence="5">Uncharacterized protein</fullName>
    </submittedName>
</protein>
<keyword evidence="1" id="KW-0677">Repeat</keyword>
<comment type="caution">
    <text evidence="5">The sequence shown here is derived from an EMBL/GenBank/DDBJ whole genome shotgun (WGS) entry which is preliminary data.</text>
</comment>
<gene>
    <name evidence="5" type="ORF">XAT740_LOCUS35698</name>
</gene>
<keyword evidence="6" id="KW-1185">Reference proteome</keyword>
<dbReference type="PROSITE" id="PS50297">
    <property type="entry name" value="ANK_REP_REGION"/>
    <property type="match status" value="3"/>
</dbReference>
<dbReference type="Pfam" id="PF00023">
    <property type="entry name" value="Ank"/>
    <property type="match status" value="1"/>
</dbReference>
<feature type="repeat" description="ANK" evidence="3">
    <location>
        <begin position="398"/>
        <end position="430"/>
    </location>
</feature>
<evidence type="ECO:0000256" key="2">
    <source>
        <dbReference type="ARBA" id="ARBA00023043"/>
    </source>
</evidence>
<evidence type="ECO:0000256" key="3">
    <source>
        <dbReference type="PROSITE-ProRule" id="PRU00023"/>
    </source>
</evidence>
<keyword evidence="2 3" id="KW-0040">ANK repeat</keyword>
<dbReference type="AlphaFoldDB" id="A0A815MZB9"/>
<feature type="compositionally biased region" description="Basic and acidic residues" evidence="4">
    <location>
        <begin position="9"/>
        <end position="19"/>
    </location>
</feature>
<proteinExistence type="predicted"/>
<evidence type="ECO:0000313" key="5">
    <source>
        <dbReference type="EMBL" id="CAF1429660.1"/>
    </source>
</evidence>
<reference evidence="5" key="1">
    <citation type="submission" date="2021-02" db="EMBL/GenBank/DDBJ databases">
        <authorList>
            <person name="Nowell W R."/>
        </authorList>
    </citation>
    <scope>NUCLEOTIDE SEQUENCE</scope>
</reference>
<feature type="repeat" description="ANK" evidence="3">
    <location>
        <begin position="220"/>
        <end position="252"/>
    </location>
</feature>
<evidence type="ECO:0000256" key="4">
    <source>
        <dbReference type="SAM" id="MobiDB-lite"/>
    </source>
</evidence>
<feature type="non-terminal residue" evidence="5">
    <location>
        <position position="1"/>
    </location>
</feature>
<accession>A0A815MZB9</accession>
<feature type="repeat" description="ANK" evidence="3">
    <location>
        <begin position="153"/>
        <end position="185"/>
    </location>
</feature>
<name>A0A815MZB9_ADIRI</name>
<feature type="repeat" description="ANK" evidence="3">
    <location>
        <begin position="294"/>
        <end position="326"/>
    </location>
</feature>
<dbReference type="Pfam" id="PF12796">
    <property type="entry name" value="Ank_2"/>
    <property type="match status" value="3"/>
</dbReference>
<dbReference type="SMART" id="SM00248">
    <property type="entry name" value="ANK"/>
    <property type="match status" value="9"/>
</dbReference>
<dbReference type="PANTHER" id="PTHR24198:SF165">
    <property type="entry name" value="ANKYRIN REPEAT-CONTAINING PROTEIN-RELATED"/>
    <property type="match status" value="1"/>
</dbReference>
<evidence type="ECO:0000256" key="1">
    <source>
        <dbReference type="ARBA" id="ARBA00022737"/>
    </source>
</evidence>
<feature type="repeat" description="ANK" evidence="3">
    <location>
        <begin position="365"/>
        <end position="397"/>
    </location>
</feature>
<dbReference type="Gene3D" id="1.25.40.20">
    <property type="entry name" value="Ankyrin repeat-containing domain"/>
    <property type="match status" value="2"/>
</dbReference>
<dbReference type="PRINTS" id="PR01415">
    <property type="entry name" value="ANKYRIN"/>
</dbReference>
<dbReference type="Proteomes" id="UP000663828">
    <property type="component" value="Unassembled WGS sequence"/>
</dbReference>
<dbReference type="PANTHER" id="PTHR24198">
    <property type="entry name" value="ANKYRIN REPEAT AND PROTEIN KINASE DOMAIN-CONTAINING PROTEIN"/>
    <property type="match status" value="1"/>
</dbReference>
<dbReference type="InterPro" id="IPR036770">
    <property type="entry name" value="Ankyrin_rpt-contain_sf"/>
</dbReference>
<dbReference type="PROSITE" id="PS50088">
    <property type="entry name" value="ANK_REPEAT"/>
    <property type="match status" value="5"/>
</dbReference>
<organism evidence="5 6">
    <name type="scientific">Adineta ricciae</name>
    <name type="common">Rotifer</name>
    <dbReference type="NCBI Taxonomy" id="249248"/>
    <lineage>
        <taxon>Eukaryota</taxon>
        <taxon>Metazoa</taxon>
        <taxon>Spiralia</taxon>
        <taxon>Gnathifera</taxon>
        <taxon>Rotifera</taxon>
        <taxon>Eurotatoria</taxon>
        <taxon>Bdelloidea</taxon>
        <taxon>Adinetida</taxon>
        <taxon>Adinetidae</taxon>
        <taxon>Adineta</taxon>
    </lineage>
</organism>
<evidence type="ECO:0000313" key="6">
    <source>
        <dbReference type="Proteomes" id="UP000663828"/>
    </source>
</evidence>
<dbReference type="InterPro" id="IPR002110">
    <property type="entry name" value="Ankyrin_rpt"/>
</dbReference>